<comment type="caution">
    <text evidence="2">The sequence shown here is derived from an EMBL/GenBank/DDBJ whole genome shotgun (WGS) entry which is preliminary data.</text>
</comment>
<feature type="compositionally biased region" description="Basic and acidic residues" evidence="1">
    <location>
        <begin position="43"/>
        <end position="66"/>
    </location>
</feature>
<feature type="region of interest" description="Disordered" evidence="1">
    <location>
        <begin position="1"/>
        <end position="169"/>
    </location>
</feature>
<proteinExistence type="predicted"/>
<sequence length="169" mass="19070">MSSTYTETMQTEPLATTLLIPGGKHKQWYADSEPYSETPTEVELDHRSQCLDETCHTKESPLDSHSRSLPTQSINPDNSDRDPSRPSNTPPPPLASNEKPLGGQAPRYSLDSAARLRPRESKRKRSKHPRPRNSLKGSERRIKTMKASMPEPPRTLKKKDGCRLNKKTN</sequence>
<name>A0AAV9WG50_9PEZI</name>
<evidence type="ECO:0000256" key="1">
    <source>
        <dbReference type="SAM" id="MobiDB-lite"/>
    </source>
</evidence>
<evidence type="ECO:0000313" key="2">
    <source>
        <dbReference type="EMBL" id="KAK6507806.1"/>
    </source>
</evidence>
<feature type="compositionally biased region" description="Basic residues" evidence="1">
    <location>
        <begin position="120"/>
        <end position="133"/>
    </location>
</feature>
<evidence type="ECO:0000313" key="3">
    <source>
        <dbReference type="Proteomes" id="UP001370758"/>
    </source>
</evidence>
<keyword evidence="3" id="KW-1185">Reference proteome</keyword>
<dbReference type="AlphaFoldDB" id="A0AAV9WG50"/>
<dbReference type="EMBL" id="JAVHJL010000003">
    <property type="protein sequence ID" value="KAK6507806.1"/>
    <property type="molecule type" value="Genomic_DNA"/>
</dbReference>
<reference evidence="2 3" key="1">
    <citation type="submission" date="2023-08" db="EMBL/GenBank/DDBJ databases">
        <authorList>
            <person name="Palmer J.M."/>
        </authorList>
    </citation>
    <scope>NUCLEOTIDE SEQUENCE [LARGE SCALE GENOMIC DNA]</scope>
    <source>
        <strain evidence="2 3">TWF481</strain>
    </source>
</reference>
<accession>A0AAV9WG50</accession>
<organism evidence="2 3">
    <name type="scientific">Arthrobotrys musiformis</name>
    <dbReference type="NCBI Taxonomy" id="47236"/>
    <lineage>
        <taxon>Eukaryota</taxon>
        <taxon>Fungi</taxon>
        <taxon>Dikarya</taxon>
        <taxon>Ascomycota</taxon>
        <taxon>Pezizomycotina</taxon>
        <taxon>Orbiliomycetes</taxon>
        <taxon>Orbiliales</taxon>
        <taxon>Orbiliaceae</taxon>
        <taxon>Arthrobotrys</taxon>
    </lineage>
</organism>
<feature type="compositionally biased region" description="Polar residues" evidence="1">
    <location>
        <begin position="1"/>
        <end position="14"/>
    </location>
</feature>
<feature type="compositionally biased region" description="Polar residues" evidence="1">
    <location>
        <begin position="67"/>
        <end position="77"/>
    </location>
</feature>
<gene>
    <name evidence="2" type="ORF">TWF481_006228</name>
</gene>
<dbReference type="Proteomes" id="UP001370758">
    <property type="component" value="Unassembled WGS sequence"/>
</dbReference>
<protein>
    <submittedName>
        <fullName evidence="2">Uncharacterized protein</fullName>
    </submittedName>
</protein>